<comment type="function">
    <text evidence="1">Polynucleotide 5'-kinase involved in rRNA processing.</text>
</comment>
<dbReference type="AlphaFoldDB" id="S8A842"/>
<evidence type="ECO:0000256" key="4">
    <source>
        <dbReference type="ARBA" id="ARBA00019824"/>
    </source>
</evidence>
<dbReference type="GO" id="GO:0005634">
    <property type="term" value="C:nucleus"/>
    <property type="evidence" value="ECO:0007669"/>
    <property type="project" value="TreeGrafter"/>
</dbReference>
<dbReference type="GO" id="GO:0005524">
    <property type="term" value="F:ATP binding"/>
    <property type="evidence" value="ECO:0007669"/>
    <property type="project" value="UniProtKB-KW"/>
</dbReference>
<keyword evidence="7" id="KW-0418">Kinase</keyword>
<proteinExistence type="inferred from homology"/>
<evidence type="ECO:0000313" key="12">
    <source>
        <dbReference type="Proteomes" id="UP000015100"/>
    </source>
</evidence>
<sequence length="707" mass="75789">MSKRTSDSKVKAPLSALAARRLRQQQQQQITAEPASGTGTPNDDSPVVTPGIEIAPTITRKSVPNSYPIDGQTTAGPSSKGSVAEIPGNQLGEKSDNLPRQLSNFTPTDDNYVYDSQNAEITVKLRRGESLVVQGEFRISVGSGSISICGAIVETSSSISVVAPASQALPVIECASKSKKRKVEKPPNRDGEYDAVFTIKSTRTGLSDLGKVCPRFDKIWKPPLTSTTTKLEGTESFTPILTSLQSTPILTVPPSWQSAITSLSSTKQSPKCIFIVGGKSVGKSTFGRYLLNNIVTSQTPSRTIIYLDVDPGQPSFTPPCALSLHRITRPIVTPSFATFGSTEVLRQHHIGYTSPREDPKYYLRCAADLIQEYRNLVQQLGEEHTLVVNTCGWIKGLGRELLQELVLICEPTDAVGLGDVDGVFAEILPTDKSIKKHLLEGAGSGASGNSNSNGVASGGAGGGGGGGGAQAFSPADLRTLQTVAYFHAVPKGTDADIAFDFDRHLTGMMPIVASYRGANKVIHGITVLDADVTADLAFTAINATVVSINLIKGDDKEHPILRYLEDVYGGDDNAAPFIASNQFDGTSGVLPAEGTEMIGLAIIRGVNEEKGQLQLLTPVSEAELNQRVEDGYKVVLSRGRDEMPVWLMWDWRGRGAEQRRRRGTGANGGGVDKAPYLDFVVGGEVAGKGAKEWKVRRNIMRRGQQRR</sequence>
<dbReference type="InterPro" id="IPR032319">
    <property type="entry name" value="CLP1_P"/>
</dbReference>
<evidence type="ECO:0000313" key="11">
    <source>
        <dbReference type="EMBL" id="EPS39185.1"/>
    </source>
</evidence>
<comment type="caution">
    <text evidence="11">The sequence shown here is derived from an EMBL/GenBank/DDBJ whole genome shotgun (WGS) entry which is preliminary data.</text>
</comment>
<dbReference type="Pfam" id="PF16575">
    <property type="entry name" value="CLP1_P"/>
    <property type="match status" value="1"/>
</dbReference>
<feature type="compositionally biased region" description="Polar residues" evidence="9">
    <location>
        <begin position="59"/>
        <end position="81"/>
    </location>
</feature>
<dbReference type="HOGENOM" id="CLU_010345_1_1_1"/>
<keyword evidence="6" id="KW-0547">Nucleotide-binding</keyword>
<keyword evidence="12" id="KW-1185">Reference proteome</keyword>
<dbReference type="EMBL" id="AQGS01000487">
    <property type="protein sequence ID" value="EPS39185.1"/>
    <property type="molecule type" value="Genomic_DNA"/>
</dbReference>
<feature type="region of interest" description="Disordered" evidence="9">
    <location>
        <begin position="1"/>
        <end position="109"/>
    </location>
</feature>
<dbReference type="GO" id="GO:0051731">
    <property type="term" value="F:polynucleotide 5'-hydroxyl-kinase activity"/>
    <property type="evidence" value="ECO:0007669"/>
    <property type="project" value="InterPro"/>
</dbReference>
<evidence type="ECO:0000256" key="3">
    <source>
        <dbReference type="ARBA" id="ARBA00018706"/>
    </source>
</evidence>
<evidence type="ECO:0000256" key="9">
    <source>
        <dbReference type="SAM" id="MobiDB-lite"/>
    </source>
</evidence>
<evidence type="ECO:0000256" key="5">
    <source>
        <dbReference type="ARBA" id="ARBA00022679"/>
    </source>
</evidence>
<evidence type="ECO:0000259" key="10">
    <source>
        <dbReference type="Pfam" id="PF16575"/>
    </source>
</evidence>
<dbReference type="eggNOG" id="KOG2750">
    <property type="taxonomic scope" value="Eukaryota"/>
</dbReference>
<feature type="domain" description="Clp1 P-loop" evidence="10">
    <location>
        <begin position="277"/>
        <end position="422"/>
    </location>
</feature>
<reference evidence="12" key="2">
    <citation type="submission" date="2013-04" db="EMBL/GenBank/DDBJ databases">
        <title>Genomic mechanisms accounting for the adaptation to parasitism in nematode-trapping fungi.</title>
        <authorList>
            <person name="Ahren D.G."/>
        </authorList>
    </citation>
    <scope>NUCLEOTIDE SEQUENCE [LARGE SCALE GENOMIC DNA]</scope>
    <source>
        <strain evidence="12">CBS 200.50</strain>
    </source>
</reference>
<keyword evidence="5" id="KW-0808">Transferase</keyword>
<feature type="compositionally biased region" description="Basic and acidic residues" evidence="9">
    <location>
        <begin position="1"/>
        <end position="10"/>
    </location>
</feature>
<evidence type="ECO:0000256" key="1">
    <source>
        <dbReference type="ARBA" id="ARBA00003798"/>
    </source>
</evidence>
<keyword evidence="8" id="KW-0067">ATP-binding</keyword>
<evidence type="ECO:0000256" key="6">
    <source>
        <dbReference type="ARBA" id="ARBA00022741"/>
    </source>
</evidence>
<feature type="compositionally biased region" description="Low complexity" evidence="9">
    <location>
        <begin position="16"/>
        <end position="29"/>
    </location>
</feature>
<comment type="similarity">
    <text evidence="2">Belongs to the Clp1 family. NOL9/GRC3 subfamily.</text>
</comment>
<dbReference type="InterPro" id="IPR027417">
    <property type="entry name" value="P-loop_NTPase"/>
</dbReference>
<dbReference type="OMA" id="PEFAPMG"/>
<dbReference type="PANTHER" id="PTHR12755:SF3">
    <property type="entry name" value="POLYNUCLEOTIDE 5'-HYDROXYL-KINASE NOL9"/>
    <property type="match status" value="1"/>
</dbReference>
<evidence type="ECO:0000256" key="8">
    <source>
        <dbReference type="ARBA" id="ARBA00022840"/>
    </source>
</evidence>
<protein>
    <recommendedName>
        <fullName evidence="4">Polynucleotide 5'-hydroxyl-kinase GRC3</fullName>
    </recommendedName>
    <alternativeName>
        <fullName evidence="3">Polynucleotide 5'-hydroxyl-kinase grc3</fullName>
    </alternativeName>
</protein>
<reference evidence="11 12" key="1">
    <citation type="journal article" date="2013" name="PLoS Genet.">
        <title>Genomic mechanisms accounting for the adaptation to parasitism in nematode-trapping fungi.</title>
        <authorList>
            <person name="Meerupati T."/>
            <person name="Andersson K.M."/>
            <person name="Friman E."/>
            <person name="Kumar D."/>
            <person name="Tunlid A."/>
            <person name="Ahren D."/>
        </authorList>
    </citation>
    <scope>NUCLEOTIDE SEQUENCE [LARGE SCALE GENOMIC DNA]</scope>
    <source>
        <strain evidence="11 12">CBS 200.50</strain>
    </source>
</reference>
<dbReference type="STRING" id="1284197.S8A842"/>
<gene>
    <name evidence="11" type="ORF">H072_7049</name>
</gene>
<accession>S8A842</accession>
<dbReference type="GO" id="GO:0000448">
    <property type="term" value="P:cleavage in ITS2 between 5.8S rRNA and LSU-rRNA of tricistronic rRNA transcript (SSU-rRNA, 5.8S rRNA, LSU-rRNA)"/>
    <property type="evidence" value="ECO:0007669"/>
    <property type="project" value="TreeGrafter"/>
</dbReference>
<dbReference type="OrthoDB" id="4054781at2759"/>
<name>S8A842_DACHA</name>
<evidence type="ECO:0000256" key="7">
    <source>
        <dbReference type="ARBA" id="ARBA00022777"/>
    </source>
</evidence>
<feature type="compositionally biased region" description="Polar residues" evidence="9">
    <location>
        <begin position="98"/>
        <end position="109"/>
    </location>
</feature>
<organism evidence="11 12">
    <name type="scientific">Dactylellina haptotyla (strain CBS 200.50)</name>
    <name type="common">Nematode-trapping fungus</name>
    <name type="synonym">Monacrosporium haptotylum</name>
    <dbReference type="NCBI Taxonomy" id="1284197"/>
    <lineage>
        <taxon>Eukaryota</taxon>
        <taxon>Fungi</taxon>
        <taxon>Dikarya</taxon>
        <taxon>Ascomycota</taxon>
        <taxon>Pezizomycotina</taxon>
        <taxon>Orbiliomycetes</taxon>
        <taxon>Orbiliales</taxon>
        <taxon>Orbiliaceae</taxon>
        <taxon>Dactylellina</taxon>
    </lineage>
</organism>
<evidence type="ECO:0000256" key="2">
    <source>
        <dbReference type="ARBA" id="ARBA00011003"/>
    </source>
</evidence>
<dbReference type="Proteomes" id="UP000015100">
    <property type="component" value="Unassembled WGS sequence"/>
</dbReference>
<dbReference type="PANTHER" id="PTHR12755">
    <property type="entry name" value="CLEAVAGE/POLYADENYLATION FACTOR IA SUBUNIT CLP1P"/>
    <property type="match status" value="1"/>
</dbReference>
<dbReference type="Gene3D" id="3.40.50.300">
    <property type="entry name" value="P-loop containing nucleotide triphosphate hydrolases"/>
    <property type="match status" value="1"/>
</dbReference>
<dbReference type="InterPro" id="IPR045116">
    <property type="entry name" value="Clp1/Grc3"/>
</dbReference>